<keyword evidence="2" id="KW-1185">Reference proteome</keyword>
<organism evidence="1 2">
    <name type="scientific">Coprinellus micaceus</name>
    <name type="common">Glistening ink-cap mushroom</name>
    <name type="synonym">Coprinus micaceus</name>
    <dbReference type="NCBI Taxonomy" id="71717"/>
    <lineage>
        <taxon>Eukaryota</taxon>
        <taxon>Fungi</taxon>
        <taxon>Dikarya</taxon>
        <taxon>Basidiomycota</taxon>
        <taxon>Agaricomycotina</taxon>
        <taxon>Agaricomycetes</taxon>
        <taxon>Agaricomycetidae</taxon>
        <taxon>Agaricales</taxon>
        <taxon>Agaricineae</taxon>
        <taxon>Psathyrellaceae</taxon>
        <taxon>Coprinellus</taxon>
    </lineage>
</organism>
<reference evidence="1 2" key="1">
    <citation type="journal article" date="2019" name="Nat. Ecol. Evol.">
        <title>Megaphylogeny resolves global patterns of mushroom evolution.</title>
        <authorList>
            <person name="Varga T."/>
            <person name="Krizsan K."/>
            <person name="Foldi C."/>
            <person name="Dima B."/>
            <person name="Sanchez-Garcia M."/>
            <person name="Sanchez-Ramirez S."/>
            <person name="Szollosi G.J."/>
            <person name="Szarkandi J.G."/>
            <person name="Papp V."/>
            <person name="Albert L."/>
            <person name="Andreopoulos W."/>
            <person name="Angelini C."/>
            <person name="Antonin V."/>
            <person name="Barry K.W."/>
            <person name="Bougher N.L."/>
            <person name="Buchanan P."/>
            <person name="Buyck B."/>
            <person name="Bense V."/>
            <person name="Catcheside P."/>
            <person name="Chovatia M."/>
            <person name="Cooper J."/>
            <person name="Damon W."/>
            <person name="Desjardin D."/>
            <person name="Finy P."/>
            <person name="Geml J."/>
            <person name="Haridas S."/>
            <person name="Hughes K."/>
            <person name="Justo A."/>
            <person name="Karasinski D."/>
            <person name="Kautmanova I."/>
            <person name="Kiss B."/>
            <person name="Kocsube S."/>
            <person name="Kotiranta H."/>
            <person name="LaButti K.M."/>
            <person name="Lechner B.E."/>
            <person name="Liimatainen K."/>
            <person name="Lipzen A."/>
            <person name="Lukacs Z."/>
            <person name="Mihaltcheva S."/>
            <person name="Morgado L.N."/>
            <person name="Niskanen T."/>
            <person name="Noordeloos M.E."/>
            <person name="Ohm R.A."/>
            <person name="Ortiz-Santana B."/>
            <person name="Ovrebo C."/>
            <person name="Racz N."/>
            <person name="Riley R."/>
            <person name="Savchenko A."/>
            <person name="Shiryaev A."/>
            <person name="Soop K."/>
            <person name="Spirin V."/>
            <person name="Szebenyi C."/>
            <person name="Tomsovsky M."/>
            <person name="Tulloss R.E."/>
            <person name="Uehling J."/>
            <person name="Grigoriev I.V."/>
            <person name="Vagvolgyi C."/>
            <person name="Papp T."/>
            <person name="Martin F.M."/>
            <person name="Miettinen O."/>
            <person name="Hibbett D.S."/>
            <person name="Nagy L.G."/>
        </authorList>
    </citation>
    <scope>NUCLEOTIDE SEQUENCE [LARGE SCALE GENOMIC DNA]</scope>
    <source>
        <strain evidence="1 2">FP101781</strain>
    </source>
</reference>
<accession>A0A4Y7SXX3</accession>
<gene>
    <name evidence="1" type="ORF">FA13DRAFT_1795391</name>
</gene>
<name>A0A4Y7SXX3_COPMI</name>
<sequence>MPITAKVIRSSCPFIRVPHCHSGCRPRVPILADSFNDVNILPLPPAKDADAERIQEYRRNYLRLPSEVDRWLKIASKCQTPPEEPTGQDAEVARDFPRFGINDHIKCTIHIQEVPDEEDGLFVETTEWSLNMTMAIEQASGLIVPILPSPPITLATYVGLQDRSNDYFKAPKWVLNEGVVDGLEFYQPRARMIEMVKTLIEMCSIPITDDTKHIRAWLQQASLTNILRQVRAAEEGSYTWISVSFVFMGLRGR</sequence>
<dbReference type="Proteomes" id="UP000298030">
    <property type="component" value="Unassembled WGS sequence"/>
</dbReference>
<comment type="caution">
    <text evidence="1">The sequence shown here is derived from an EMBL/GenBank/DDBJ whole genome shotgun (WGS) entry which is preliminary data.</text>
</comment>
<dbReference type="EMBL" id="QPFP01000046">
    <property type="protein sequence ID" value="TEB26700.1"/>
    <property type="molecule type" value="Genomic_DNA"/>
</dbReference>
<dbReference type="OrthoDB" id="10570709at2759"/>
<protein>
    <submittedName>
        <fullName evidence="1">Uncharacterized protein</fullName>
    </submittedName>
</protein>
<evidence type="ECO:0000313" key="2">
    <source>
        <dbReference type="Proteomes" id="UP000298030"/>
    </source>
</evidence>
<dbReference type="AlphaFoldDB" id="A0A4Y7SXX3"/>
<proteinExistence type="predicted"/>
<evidence type="ECO:0000313" key="1">
    <source>
        <dbReference type="EMBL" id="TEB26700.1"/>
    </source>
</evidence>